<gene>
    <name evidence="1" type="ORF">L5515_017235</name>
</gene>
<dbReference type="Proteomes" id="UP000829354">
    <property type="component" value="Chromosome X"/>
</dbReference>
<protein>
    <submittedName>
        <fullName evidence="1">Uncharacterized protein</fullName>
    </submittedName>
</protein>
<dbReference type="EMBL" id="CP092625">
    <property type="protein sequence ID" value="UMM40717.1"/>
    <property type="molecule type" value="Genomic_DNA"/>
</dbReference>
<name>A0AAE9FJ21_CAEBR</name>
<sequence length="69" mass="7927">MKSLKLRYAGTTRNSVYARCTEYSIKNSEEQRCLGRLECYQPCWQSNDGWNNKKLARGSLVVAFLAVGY</sequence>
<proteinExistence type="predicted"/>
<evidence type="ECO:0000313" key="1">
    <source>
        <dbReference type="EMBL" id="UMM40717.1"/>
    </source>
</evidence>
<evidence type="ECO:0000313" key="2">
    <source>
        <dbReference type="Proteomes" id="UP000829354"/>
    </source>
</evidence>
<dbReference type="AlphaFoldDB" id="A0AAE9FJ21"/>
<keyword evidence="2" id="KW-1185">Reference proteome</keyword>
<accession>A0AAE9FJ21</accession>
<reference evidence="1 2" key="1">
    <citation type="submission" date="2022-04" db="EMBL/GenBank/DDBJ databases">
        <title>Chromosome-level reference genomes for two strains of Caenorhabditis briggsae: an improved platform for comparative genomics.</title>
        <authorList>
            <person name="Stevens L."/>
            <person name="Andersen E."/>
        </authorList>
    </citation>
    <scope>NUCLEOTIDE SEQUENCE [LARGE SCALE GENOMIC DNA]</scope>
    <source>
        <strain evidence="1">VX34</strain>
        <tissue evidence="1">Whole-organism</tissue>
    </source>
</reference>
<organism evidence="1 2">
    <name type="scientific">Caenorhabditis briggsae</name>
    <dbReference type="NCBI Taxonomy" id="6238"/>
    <lineage>
        <taxon>Eukaryota</taxon>
        <taxon>Metazoa</taxon>
        <taxon>Ecdysozoa</taxon>
        <taxon>Nematoda</taxon>
        <taxon>Chromadorea</taxon>
        <taxon>Rhabditida</taxon>
        <taxon>Rhabditina</taxon>
        <taxon>Rhabditomorpha</taxon>
        <taxon>Rhabditoidea</taxon>
        <taxon>Rhabditidae</taxon>
        <taxon>Peloderinae</taxon>
        <taxon>Caenorhabditis</taxon>
    </lineage>
</organism>